<name>A0ABS8T6Z0_DATST</name>
<organism evidence="1 2">
    <name type="scientific">Datura stramonium</name>
    <name type="common">Jimsonweed</name>
    <name type="synonym">Common thornapple</name>
    <dbReference type="NCBI Taxonomy" id="4076"/>
    <lineage>
        <taxon>Eukaryota</taxon>
        <taxon>Viridiplantae</taxon>
        <taxon>Streptophyta</taxon>
        <taxon>Embryophyta</taxon>
        <taxon>Tracheophyta</taxon>
        <taxon>Spermatophyta</taxon>
        <taxon>Magnoliopsida</taxon>
        <taxon>eudicotyledons</taxon>
        <taxon>Gunneridae</taxon>
        <taxon>Pentapetalae</taxon>
        <taxon>asterids</taxon>
        <taxon>lamiids</taxon>
        <taxon>Solanales</taxon>
        <taxon>Solanaceae</taxon>
        <taxon>Solanoideae</taxon>
        <taxon>Datureae</taxon>
        <taxon>Datura</taxon>
    </lineage>
</organism>
<gene>
    <name evidence="1" type="ORF">HAX54_004427</name>
</gene>
<dbReference type="Proteomes" id="UP000823775">
    <property type="component" value="Unassembled WGS sequence"/>
</dbReference>
<dbReference type="PANTHER" id="PTHR47935">
    <property type="entry name" value="PENTATRICOPEPTIDE REPEAT-CONTAINING PROTEIN MRL1, CHLOROPLASTIC"/>
    <property type="match status" value="1"/>
</dbReference>
<keyword evidence="2" id="KW-1185">Reference proteome</keyword>
<proteinExistence type="predicted"/>
<protein>
    <submittedName>
        <fullName evidence="1">Uncharacterized protein</fullName>
    </submittedName>
</protein>
<reference evidence="1 2" key="1">
    <citation type="journal article" date="2021" name="BMC Genomics">
        <title>Datura genome reveals duplications of psychoactive alkaloid biosynthetic genes and high mutation rate following tissue culture.</title>
        <authorList>
            <person name="Rajewski A."/>
            <person name="Carter-House D."/>
            <person name="Stajich J."/>
            <person name="Litt A."/>
        </authorList>
    </citation>
    <scope>NUCLEOTIDE SEQUENCE [LARGE SCALE GENOMIC DNA]</scope>
    <source>
        <strain evidence="1">AR-01</strain>
    </source>
</reference>
<dbReference type="InterPro" id="IPR053303">
    <property type="entry name" value="Chloroplast_PPR"/>
</dbReference>
<sequence>MHKGLIAASCIANDPLVRRSRSSLALMVYRETIVAGVEAASLGIIPLTSLKGSPIVVDVRNLHIHAAQVYSFDRPKRSQASFGCRCKNTKHIHFTPCRAVTYSDTGEKTIKIAGRINRAVAALLRRLGLPE</sequence>
<dbReference type="EMBL" id="JACEIK010001204">
    <property type="protein sequence ID" value="MCD7467152.1"/>
    <property type="molecule type" value="Genomic_DNA"/>
</dbReference>
<accession>A0ABS8T6Z0</accession>
<evidence type="ECO:0000313" key="2">
    <source>
        <dbReference type="Proteomes" id="UP000823775"/>
    </source>
</evidence>
<evidence type="ECO:0000313" key="1">
    <source>
        <dbReference type="EMBL" id="MCD7467152.1"/>
    </source>
</evidence>
<comment type="caution">
    <text evidence="1">The sequence shown here is derived from an EMBL/GenBank/DDBJ whole genome shotgun (WGS) entry which is preliminary data.</text>
</comment>
<dbReference type="PANTHER" id="PTHR47935:SF1">
    <property type="entry name" value="PENTATRICOPEPTIDE REPEAT-CONTAINING PROTEIN MRL1, CHLOROPLASTIC"/>
    <property type="match status" value="1"/>
</dbReference>